<dbReference type="OMA" id="VCLKALW"/>
<dbReference type="GO" id="GO:0001732">
    <property type="term" value="P:formation of cytoplasmic translation initiation complex"/>
    <property type="evidence" value="ECO:0007669"/>
    <property type="project" value="UniProtKB-UniRule"/>
</dbReference>
<dbReference type="EMBL" id="DF237956">
    <property type="protein sequence ID" value="GAQ92403.1"/>
    <property type="molecule type" value="Genomic_DNA"/>
</dbReference>
<proteinExistence type="inferred from homology"/>
<dbReference type="Pfam" id="PF01399">
    <property type="entry name" value="PCI"/>
    <property type="match status" value="1"/>
</dbReference>
<dbReference type="HAMAP" id="MF_03012">
    <property type="entry name" value="eIF3m"/>
    <property type="match status" value="1"/>
</dbReference>
<name>A0A1Y1IP27_KLENI</name>
<dbReference type="STRING" id="105231.A0A1Y1IP27"/>
<protein>
    <recommendedName>
        <fullName evidence="5">Eukaryotic translation initiation factor 3 subunit M</fullName>
        <shortName evidence="5">eIF3m</shortName>
    </recommendedName>
</protein>
<keyword evidence="4 5" id="KW-0648">Protein biosynthesis</keyword>
<keyword evidence="8" id="KW-1185">Reference proteome</keyword>
<dbReference type="OrthoDB" id="10267031at2759"/>
<dbReference type="GO" id="GO:0016282">
    <property type="term" value="C:eukaryotic 43S preinitiation complex"/>
    <property type="evidence" value="ECO:0007669"/>
    <property type="project" value="UniProtKB-UniRule"/>
</dbReference>
<evidence type="ECO:0000256" key="4">
    <source>
        <dbReference type="ARBA" id="ARBA00022917"/>
    </source>
</evidence>
<dbReference type="PANTHER" id="PTHR15350">
    <property type="entry name" value="COP9 SIGNALOSOME COMPLEX SUBUNIT 7/DENDRITIC CELL PROTEIN GA17"/>
    <property type="match status" value="1"/>
</dbReference>
<evidence type="ECO:0000313" key="8">
    <source>
        <dbReference type="Proteomes" id="UP000054558"/>
    </source>
</evidence>
<evidence type="ECO:0000313" key="7">
    <source>
        <dbReference type="EMBL" id="GAQ92403.1"/>
    </source>
</evidence>
<comment type="function">
    <text evidence="5">Component of the eukaryotic translation initiation factor 3 (eIF-3) complex, which is involved in protein synthesis of a specialized repertoire of mRNAs and, together with other initiation factors, stimulates binding of mRNA and methionyl-tRNAi to the 40S ribosome. The eIF-3 complex specifically targets and initiates translation of a subset of mRNAs involved in cell proliferation.</text>
</comment>
<comment type="subunit">
    <text evidence="5">Component of the eukaryotic translation initiation factor 3 (eIF-3) complex.</text>
</comment>
<dbReference type="InterPro" id="IPR045237">
    <property type="entry name" value="COPS7/eIF3m"/>
</dbReference>
<dbReference type="GO" id="GO:0005852">
    <property type="term" value="C:eukaryotic translation initiation factor 3 complex"/>
    <property type="evidence" value="ECO:0000318"/>
    <property type="project" value="GO_Central"/>
</dbReference>
<dbReference type="AlphaFoldDB" id="A0A1Y1IP27"/>
<gene>
    <name evidence="7" type="ORF">KFL_010070030</name>
</gene>
<dbReference type="GO" id="GO:0002183">
    <property type="term" value="P:cytoplasmic translational initiation"/>
    <property type="evidence" value="ECO:0000318"/>
    <property type="project" value="GO_Central"/>
</dbReference>
<comment type="subcellular location">
    <subcellularLocation>
        <location evidence="5">Cytoplasm</location>
    </subcellularLocation>
</comment>
<evidence type="ECO:0000256" key="3">
    <source>
        <dbReference type="ARBA" id="ARBA00022540"/>
    </source>
</evidence>
<dbReference type="GO" id="GO:0003743">
    <property type="term" value="F:translation initiation factor activity"/>
    <property type="evidence" value="ECO:0007669"/>
    <property type="project" value="UniProtKB-UniRule"/>
</dbReference>
<feature type="domain" description="PCI" evidence="6">
    <location>
        <begin position="198"/>
        <end position="367"/>
    </location>
</feature>
<keyword evidence="2 5" id="KW-0963">Cytoplasm</keyword>
<dbReference type="GO" id="GO:0033290">
    <property type="term" value="C:eukaryotic 48S preinitiation complex"/>
    <property type="evidence" value="ECO:0007669"/>
    <property type="project" value="UniProtKB-UniRule"/>
</dbReference>
<dbReference type="SMART" id="SM00088">
    <property type="entry name" value="PINT"/>
    <property type="match status" value="1"/>
</dbReference>
<evidence type="ECO:0000256" key="2">
    <source>
        <dbReference type="ARBA" id="ARBA00022490"/>
    </source>
</evidence>
<dbReference type="Pfam" id="PF18005">
    <property type="entry name" value="eIF3m_C_helix"/>
    <property type="match status" value="1"/>
</dbReference>
<comment type="similarity">
    <text evidence="5">Belongs to the eIF-3 subunit M family.</text>
</comment>
<evidence type="ECO:0000259" key="6">
    <source>
        <dbReference type="PROSITE" id="PS50250"/>
    </source>
</evidence>
<dbReference type="GO" id="GO:0071541">
    <property type="term" value="C:eukaryotic translation initiation factor 3 complex, eIF3m"/>
    <property type="evidence" value="ECO:0007669"/>
    <property type="project" value="UniProtKB-UniRule"/>
</dbReference>
<accession>A0A1Y1IP27</accession>
<reference evidence="7 8" key="1">
    <citation type="journal article" date="2014" name="Nat. Commun.">
        <title>Klebsormidium flaccidum genome reveals primary factors for plant terrestrial adaptation.</title>
        <authorList>
            <person name="Hori K."/>
            <person name="Maruyama F."/>
            <person name="Fujisawa T."/>
            <person name="Togashi T."/>
            <person name="Yamamoto N."/>
            <person name="Seo M."/>
            <person name="Sato S."/>
            <person name="Yamada T."/>
            <person name="Mori H."/>
            <person name="Tajima N."/>
            <person name="Moriyama T."/>
            <person name="Ikeuchi M."/>
            <person name="Watanabe M."/>
            <person name="Wada H."/>
            <person name="Kobayashi K."/>
            <person name="Saito M."/>
            <person name="Masuda T."/>
            <person name="Sasaki-Sekimoto Y."/>
            <person name="Mashiguchi K."/>
            <person name="Awai K."/>
            <person name="Shimojima M."/>
            <person name="Masuda S."/>
            <person name="Iwai M."/>
            <person name="Nobusawa T."/>
            <person name="Narise T."/>
            <person name="Kondo S."/>
            <person name="Saito H."/>
            <person name="Sato R."/>
            <person name="Murakawa M."/>
            <person name="Ihara Y."/>
            <person name="Oshima-Yamada Y."/>
            <person name="Ohtaka K."/>
            <person name="Satoh M."/>
            <person name="Sonobe K."/>
            <person name="Ishii M."/>
            <person name="Ohtani R."/>
            <person name="Kanamori-Sato M."/>
            <person name="Honoki R."/>
            <person name="Miyazaki D."/>
            <person name="Mochizuki H."/>
            <person name="Umetsu J."/>
            <person name="Higashi K."/>
            <person name="Shibata D."/>
            <person name="Kamiya Y."/>
            <person name="Sato N."/>
            <person name="Nakamura Y."/>
            <person name="Tabata S."/>
            <person name="Ida S."/>
            <person name="Kurokawa K."/>
            <person name="Ohta H."/>
        </authorList>
    </citation>
    <scope>NUCLEOTIDE SEQUENCE [LARGE SCALE GENOMIC DNA]</scope>
    <source>
        <strain evidence="7 8">NIES-2285</strain>
    </source>
</reference>
<dbReference type="InterPro" id="IPR040750">
    <property type="entry name" value="eIF3m_C_helix"/>
</dbReference>
<keyword evidence="3 5" id="KW-0396">Initiation factor</keyword>
<comment type="similarity">
    <text evidence="1">Belongs to the CSN7/EIF3M family. CSN7 subfamily.</text>
</comment>
<organism evidence="7 8">
    <name type="scientific">Klebsormidium nitens</name>
    <name type="common">Green alga</name>
    <name type="synonym">Ulothrix nitens</name>
    <dbReference type="NCBI Taxonomy" id="105231"/>
    <lineage>
        <taxon>Eukaryota</taxon>
        <taxon>Viridiplantae</taxon>
        <taxon>Streptophyta</taxon>
        <taxon>Klebsormidiophyceae</taxon>
        <taxon>Klebsormidiales</taxon>
        <taxon>Klebsormidiaceae</taxon>
        <taxon>Klebsormidium</taxon>
    </lineage>
</organism>
<dbReference type="PANTHER" id="PTHR15350:SF2">
    <property type="entry name" value="EUKARYOTIC TRANSLATION INITIATION FACTOR 3 SUBUNIT M"/>
    <property type="match status" value="1"/>
</dbReference>
<evidence type="ECO:0000256" key="5">
    <source>
        <dbReference type="HAMAP-Rule" id="MF_03012"/>
    </source>
</evidence>
<dbReference type="InterPro" id="IPR000717">
    <property type="entry name" value="PCI_dom"/>
</dbReference>
<dbReference type="Proteomes" id="UP000054558">
    <property type="component" value="Unassembled WGS sequence"/>
</dbReference>
<evidence type="ECO:0000256" key="1">
    <source>
        <dbReference type="ARBA" id="ARBA00008482"/>
    </source>
</evidence>
<sequence length="415" mass="46149">MSTLVETVTEEPTLALAHHLADLSRKPEEQSALVDNPEATRFIGRTESLFSEENWVELVAHLLGATDALFEKELSDKDVEGAFTIIANLVSKSSSRQDQLSSAEAIAAKLSAKPTDRPALRLRLLFFVYNQLKHPYGRYAVYVKALEVARDGKAPEQVIPTLRKLDALIKEWAIGGKEQRGLFLLATQILREGKTKDSKKDAFAFLVKYLATFSKDEASAPEAKEGAIRAAVDYIKTPDAFQSDLLDLAPVQALETDTEHAPVYELLTIFLLKTVEAYIGWEKKHGALLQKLGLSHEDNLTKSRLLSLSALGAQTSSGEISYKQVEETLLIEEDDVELWIVRAIAAKVLEAKLDQLRQVVVINRTTQRVFGPPQWKELQTRLASWQQNLEHVSAVLHRARASGQVIPNGVQEAVH</sequence>
<dbReference type="PROSITE" id="PS50250">
    <property type="entry name" value="PCI"/>
    <property type="match status" value="1"/>
</dbReference>
<dbReference type="InterPro" id="IPR027528">
    <property type="entry name" value="eIF3m"/>
</dbReference>